<dbReference type="InterPro" id="IPR029058">
    <property type="entry name" value="AB_hydrolase_fold"/>
</dbReference>
<organism evidence="1 2">
    <name type="scientific">Bifidobacterium callitrichos</name>
    <dbReference type="NCBI Taxonomy" id="762209"/>
    <lineage>
        <taxon>Bacteria</taxon>
        <taxon>Bacillati</taxon>
        <taxon>Actinomycetota</taxon>
        <taxon>Actinomycetes</taxon>
        <taxon>Bifidobacteriales</taxon>
        <taxon>Bifidobacteriaceae</taxon>
        <taxon>Bifidobacterium</taxon>
    </lineage>
</organism>
<name>A0A5M9ZCH6_9BIFI</name>
<reference evidence="1 2" key="1">
    <citation type="journal article" date="2019" name="Syst. Appl. Microbiol.">
        <title>Characterization of Bifidobacterium species in feaces of the Egyptian fruit bat: Description of B. vespertilionis sp. nov. and B. rousetti sp. nov.</title>
        <authorList>
            <person name="Modesto M."/>
            <person name="Satti M."/>
            <person name="Watanabe K."/>
            <person name="Puglisi E."/>
            <person name="Morelli L."/>
            <person name="Huang C.-H."/>
            <person name="Liou J.-S."/>
            <person name="Miyashita M."/>
            <person name="Tamura T."/>
            <person name="Saito S."/>
            <person name="Mori K."/>
            <person name="Huang L."/>
            <person name="Sciavilla P."/>
            <person name="Sandri C."/>
            <person name="Spiezio C."/>
            <person name="Vitali F."/>
            <person name="Cavalieri D."/>
            <person name="Perpetuini G."/>
            <person name="Tofalo R."/>
            <person name="Bonetti A."/>
            <person name="Arita M."/>
            <person name="Mattarelli P."/>
        </authorList>
    </citation>
    <scope>NUCLEOTIDE SEQUENCE [LARGE SCALE GENOMIC DNA]</scope>
    <source>
        <strain evidence="1 2">RST27</strain>
    </source>
</reference>
<dbReference type="Gene3D" id="3.40.50.1820">
    <property type="entry name" value="alpha/beta hydrolase"/>
    <property type="match status" value="1"/>
</dbReference>
<protein>
    <recommendedName>
        <fullName evidence="3">Alpha/beta hydrolase</fullName>
    </recommendedName>
</protein>
<comment type="caution">
    <text evidence="1">The sequence shown here is derived from an EMBL/GenBank/DDBJ whole genome shotgun (WGS) entry which is preliminary data.</text>
</comment>
<dbReference type="RefSeq" id="WP_150394012.1">
    <property type="nucleotide sequence ID" value="NZ_RZJP01000002.1"/>
</dbReference>
<accession>A0A5M9ZCH6</accession>
<proteinExistence type="predicted"/>
<dbReference type="Proteomes" id="UP000326060">
    <property type="component" value="Unassembled WGS sequence"/>
</dbReference>
<gene>
    <name evidence="1" type="ORF">EMB92_05180</name>
</gene>
<dbReference type="EMBL" id="RZJP01000002">
    <property type="protein sequence ID" value="KAA8816315.1"/>
    <property type="molecule type" value="Genomic_DNA"/>
</dbReference>
<dbReference type="SUPFAM" id="SSF53474">
    <property type="entry name" value="alpha/beta-Hydrolases"/>
    <property type="match status" value="1"/>
</dbReference>
<evidence type="ECO:0000313" key="1">
    <source>
        <dbReference type="EMBL" id="KAA8816315.1"/>
    </source>
</evidence>
<dbReference type="AlphaFoldDB" id="A0A5M9ZCH6"/>
<evidence type="ECO:0000313" key="2">
    <source>
        <dbReference type="Proteomes" id="UP000326060"/>
    </source>
</evidence>
<evidence type="ECO:0008006" key="3">
    <source>
        <dbReference type="Google" id="ProtNLM"/>
    </source>
</evidence>
<sequence>MAKQPVEVSIRAWKKNTVKPGQERGRVLLMPGTGYNCDRPLLYWSAQALVEGGWRIDRMNVAHASDDLSTVIPVINQAIDEWVASVRAESPDVRLLLIGKSLTTMTYPHVATRYGLPFVLLTPVLHHADFDPSARVIPVPRVGDDIVSESDAPSVEVARALVSGESNADSRYPGPAPLVCAGTADPFYDRARANALTPHVHEYPDANHSIEVPGHWRRSLDYLKEVSASVSQYAATL</sequence>